<keyword evidence="1" id="KW-0805">Transcription regulation</keyword>
<feature type="DNA-binding region" description="H-T-H motif" evidence="4">
    <location>
        <begin position="39"/>
        <end position="58"/>
    </location>
</feature>
<dbReference type="GO" id="GO:0003677">
    <property type="term" value="F:DNA binding"/>
    <property type="evidence" value="ECO:0007669"/>
    <property type="project" value="UniProtKB-UniRule"/>
</dbReference>
<dbReference type="PANTHER" id="PTHR47506">
    <property type="entry name" value="TRANSCRIPTIONAL REGULATORY PROTEIN"/>
    <property type="match status" value="1"/>
</dbReference>
<dbReference type="AlphaFoldDB" id="A0A1C3VIE0"/>
<evidence type="ECO:0000256" key="4">
    <source>
        <dbReference type="PROSITE-ProRule" id="PRU00335"/>
    </source>
</evidence>
<dbReference type="SUPFAM" id="SSF46689">
    <property type="entry name" value="Homeodomain-like"/>
    <property type="match status" value="1"/>
</dbReference>
<accession>A0A1C3VIE0</accession>
<keyword evidence="8" id="KW-1185">Reference proteome</keyword>
<dbReference type="Gene3D" id="1.10.357.10">
    <property type="entry name" value="Tetracycline Repressor, domain 2"/>
    <property type="match status" value="1"/>
</dbReference>
<reference evidence="8" key="1">
    <citation type="submission" date="2016-08" db="EMBL/GenBank/DDBJ databases">
        <authorList>
            <person name="Varghese N."/>
            <person name="Submissions Spin"/>
        </authorList>
    </citation>
    <scope>NUCLEOTIDE SEQUENCE [LARGE SCALE GENOMIC DNA]</scope>
    <source>
        <strain evidence="8">CCBAU 57015</strain>
    </source>
</reference>
<feature type="region of interest" description="Disordered" evidence="5">
    <location>
        <begin position="1"/>
        <end position="21"/>
    </location>
</feature>
<dbReference type="InterPro" id="IPR009057">
    <property type="entry name" value="Homeodomain-like_sf"/>
</dbReference>
<dbReference type="STRING" id="52131.GA0061100_106131"/>
<dbReference type="EMBL" id="FMAC01000006">
    <property type="protein sequence ID" value="SCB27284.1"/>
    <property type="molecule type" value="Genomic_DNA"/>
</dbReference>
<dbReference type="PRINTS" id="PR00455">
    <property type="entry name" value="HTHTETR"/>
</dbReference>
<protein>
    <submittedName>
        <fullName evidence="7">Transcriptional regulator, TetR family</fullName>
    </submittedName>
</protein>
<dbReference type="PANTHER" id="PTHR47506:SF6">
    <property type="entry name" value="HTH-TYPE TRANSCRIPTIONAL REPRESSOR NEMR"/>
    <property type="match status" value="1"/>
</dbReference>
<dbReference type="PROSITE" id="PS50977">
    <property type="entry name" value="HTH_TETR_2"/>
    <property type="match status" value="1"/>
</dbReference>
<evidence type="ECO:0000256" key="1">
    <source>
        <dbReference type="ARBA" id="ARBA00023015"/>
    </source>
</evidence>
<dbReference type="InterPro" id="IPR036271">
    <property type="entry name" value="Tet_transcr_reg_TetR-rel_C_sf"/>
</dbReference>
<keyword evidence="2 4" id="KW-0238">DNA-binding</keyword>
<dbReference type="SUPFAM" id="SSF48498">
    <property type="entry name" value="Tetracyclin repressor-like, C-terminal domain"/>
    <property type="match status" value="1"/>
</dbReference>
<dbReference type="Proteomes" id="UP000186228">
    <property type="component" value="Unassembled WGS sequence"/>
</dbReference>
<evidence type="ECO:0000256" key="3">
    <source>
        <dbReference type="ARBA" id="ARBA00023163"/>
    </source>
</evidence>
<evidence type="ECO:0000256" key="5">
    <source>
        <dbReference type="SAM" id="MobiDB-lite"/>
    </source>
</evidence>
<dbReference type="RefSeq" id="WP_075854461.1">
    <property type="nucleotide sequence ID" value="NZ_FMAC01000006.1"/>
</dbReference>
<dbReference type="InterPro" id="IPR011075">
    <property type="entry name" value="TetR_C"/>
</dbReference>
<evidence type="ECO:0000313" key="7">
    <source>
        <dbReference type="EMBL" id="SCB27284.1"/>
    </source>
</evidence>
<dbReference type="InterPro" id="IPR001647">
    <property type="entry name" value="HTH_TetR"/>
</dbReference>
<evidence type="ECO:0000313" key="8">
    <source>
        <dbReference type="Proteomes" id="UP000186228"/>
    </source>
</evidence>
<sequence>MQTQKPAAPRGPKPNPNTRDNLIRAGMRMFHEAGYTASGIKDIVDEAGLPKGSFYNHFESKEAFGEQVIDFYFEKGLPELRALLGDGNVPPLKRLQTYFEERMQGYEAAGYAGGCMLGNLSLEVADQSTAMRSRLAEHFETWSGLLETCIVQAQRTGAMKNQLPASLLARFLLNSWEGALVRMKAEKSNRPLKEFVQAVFGSILV</sequence>
<keyword evidence="3" id="KW-0804">Transcription</keyword>
<dbReference type="Pfam" id="PF00440">
    <property type="entry name" value="TetR_N"/>
    <property type="match status" value="1"/>
</dbReference>
<dbReference type="Pfam" id="PF16925">
    <property type="entry name" value="TetR_C_13"/>
    <property type="match status" value="1"/>
</dbReference>
<feature type="domain" description="HTH tetR-type" evidence="6">
    <location>
        <begin position="16"/>
        <end position="76"/>
    </location>
</feature>
<organism evidence="7 8">
    <name type="scientific">Rhizobium hainanense</name>
    <dbReference type="NCBI Taxonomy" id="52131"/>
    <lineage>
        <taxon>Bacteria</taxon>
        <taxon>Pseudomonadati</taxon>
        <taxon>Pseudomonadota</taxon>
        <taxon>Alphaproteobacteria</taxon>
        <taxon>Hyphomicrobiales</taxon>
        <taxon>Rhizobiaceae</taxon>
        <taxon>Rhizobium/Agrobacterium group</taxon>
        <taxon>Rhizobium</taxon>
    </lineage>
</organism>
<evidence type="ECO:0000256" key="2">
    <source>
        <dbReference type="ARBA" id="ARBA00023125"/>
    </source>
</evidence>
<name>A0A1C3VIE0_9HYPH</name>
<proteinExistence type="predicted"/>
<gene>
    <name evidence="7" type="ORF">GA0061100_106131</name>
</gene>
<evidence type="ECO:0000259" key="6">
    <source>
        <dbReference type="PROSITE" id="PS50977"/>
    </source>
</evidence>
<dbReference type="OrthoDB" id="9811084at2"/>